<reference evidence="1" key="1">
    <citation type="submission" date="2020-11" db="EMBL/GenBank/DDBJ databases">
        <authorList>
            <person name="Tran Van P."/>
        </authorList>
    </citation>
    <scope>NUCLEOTIDE SEQUENCE</scope>
</reference>
<proteinExistence type="predicted"/>
<accession>A0A7R9GBE4</accession>
<dbReference type="AlphaFoldDB" id="A0A7R9GBE4"/>
<name>A0A7R9GBE4_9CRUS</name>
<evidence type="ECO:0000313" key="1">
    <source>
        <dbReference type="EMBL" id="CAD7274765.1"/>
    </source>
</evidence>
<evidence type="ECO:0000313" key="2">
    <source>
        <dbReference type="Proteomes" id="UP000678499"/>
    </source>
</evidence>
<gene>
    <name evidence="1" type="ORF">NMOB1V02_LOCUS2586</name>
</gene>
<sequence>MSPGSELTVFRRTGFPAAAAAAYAAYGRGLAAYPGIGFPYPAGNVSSTCHNVPVLPFPFEPRVLNLHAMPLITGHPKLKPVPLDTFM</sequence>
<keyword evidence="2" id="KW-1185">Reference proteome</keyword>
<protein>
    <submittedName>
        <fullName evidence="1">Uncharacterized protein</fullName>
    </submittedName>
</protein>
<dbReference type="Proteomes" id="UP000678499">
    <property type="component" value="Unassembled WGS sequence"/>
</dbReference>
<organism evidence="1">
    <name type="scientific">Notodromas monacha</name>
    <dbReference type="NCBI Taxonomy" id="399045"/>
    <lineage>
        <taxon>Eukaryota</taxon>
        <taxon>Metazoa</taxon>
        <taxon>Ecdysozoa</taxon>
        <taxon>Arthropoda</taxon>
        <taxon>Crustacea</taxon>
        <taxon>Oligostraca</taxon>
        <taxon>Ostracoda</taxon>
        <taxon>Podocopa</taxon>
        <taxon>Podocopida</taxon>
        <taxon>Cypridocopina</taxon>
        <taxon>Cypridoidea</taxon>
        <taxon>Cyprididae</taxon>
        <taxon>Notodromas</taxon>
    </lineage>
</organism>
<dbReference type="EMBL" id="OA882335">
    <property type="protein sequence ID" value="CAD7274765.1"/>
    <property type="molecule type" value="Genomic_DNA"/>
</dbReference>
<dbReference type="EMBL" id="CAJPEX010000298">
    <property type="protein sequence ID" value="CAG0914917.1"/>
    <property type="molecule type" value="Genomic_DNA"/>
</dbReference>